<dbReference type="EMBL" id="RBVX01000095">
    <property type="protein sequence ID" value="RSL29094.1"/>
    <property type="molecule type" value="Genomic_DNA"/>
</dbReference>
<reference evidence="1 2" key="1">
    <citation type="submission" date="2018-10" db="EMBL/GenBank/DDBJ databases">
        <title>Draft genome sequence of Bacillus salarius IM0101, isolated from a hypersaline soil in Inner Mongolia, China.</title>
        <authorList>
            <person name="Yamprayoonswat W."/>
            <person name="Boonvisut S."/>
            <person name="Jumpathong W."/>
            <person name="Sittihan S."/>
            <person name="Ruangsuj P."/>
            <person name="Wanthongcharoen S."/>
            <person name="Thongpramul N."/>
            <person name="Pimmason S."/>
            <person name="Yu B."/>
            <person name="Yasawong M."/>
        </authorList>
    </citation>
    <scope>NUCLEOTIDE SEQUENCE [LARGE SCALE GENOMIC DNA]</scope>
    <source>
        <strain evidence="1 2">IM0101</strain>
    </source>
</reference>
<proteinExistence type="predicted"/>
<organism evidence="1 2">
    <name type="scientific">Salibacterium salarium</name>
    <dbReference type="NCBI Taxonomy" id="284579"/>
    <lineage>
        <taxon>Bacteria</taxon>
        <taxon>Bacillati</taxon>
        <taxon>Bacillota</taxon>
        <taxon>Bacilli</taxon>
        <taxon>Bacillales</taxon>
        <taxon>Bacillaceae</taxon>
    </lineage>
</organism>
<sequence>MPLIPLKQSITITKPGEDDGWGGTTPGEEVELSARVTETHEVVTNQHGDEMTSTARIYVDGLADVTYADTVLYADELGRTIDKEPISIAPVRGIAGASLLTKIHL</sequence>
<dbReference type="OrthoDB" id="2084015at2"/>
<gene>
    <name evidence="1" type="ORF">D7Z54_33055</name>
</gene>
<keyword evidence="2" id="KW-1185">Reference proteome</keyword>
<evidence type="ECO:0000313" key="2">
    <source>
        <dbReference type="Proteomes" id="UP000275076"/>
    </source>
</evidence>
<dbReference type="AlphaFoldDB" id="A0A428MSK1"/>
<dbReference type="RefSeq" id="WP_125563166.1">
    <property type="nucleotide sequence ID" value="NZ_RBVX01000095.1"/>
</dbReference>
<protein>
    <submittedName>
        <fullName evidence="1">Uncharacterized protein</fullName>
    </submittedName>
</protein>
<comment type="caution">
    <text evidence="1">The sequence shown here is derived from an EMBL/GenBank/DDBJ whole genome shotgun (WGS) entry which is preliminary data.</text>
</comment>
<dbReference type="Proteomes" id="UP000275076">
    <property type="component" value="Unassembled WGS sequence"/>
</dbReference>
<evidence type="ECO:0000313" key="1">
    <source>
        <dbReference type="EMBL" id="RSL29094.1"/>
    </source>
</evidence>
<name>A0A428MSK1_9BACI</name>
<accession>A0A428MSK1</accession>